<accession>A0A837GBK7</accession>
<evidence type="ECO:0000256" key="1">
    <source>
        <dbReference type="ARBA" id="ARBA00022722"/>
    </source>
</evidence>
<evidence type="ECO:0000256" key="3">
    <source>
        <dbReference type="ARBA" id="ARBA00022763"/>
    </source>
</evidence>
<name>A0A837GBK7_9VIBR</name>
<evidence type="ECO:0000313" key="7">
    <source>
        <dbReference type="EMBL" id="KJY77232.1"/>
    </source>
</evidence>
<proteinExistence type="inferred from homology"/>
<dbReference type="RefSeq" id="WP_045985199.1">
    <property type="nucleotide sequence ID" value="NZ_CP063052.1"/>
</dbReference>
<dbReference type="InterPro" id="IPR011335">
    <property type="entry name" value="Restrct_endonuc-II-like"/>
</dbReference>
<dbReference type="GO" id="GO:0004519">
    <property type="term" value="F:endonuclease activity"/>
    <property type="evidence" value="ECO:0007669"/>
    <property type="project" value="UniProtKB-KW"/>
</dbReference>
<keyword evidence="4" id="KW-0378">Hydrolase</keyword>
<sequence length="154" mass="18308">MDVHDKKTRSRNMKAIRNRDTRPEVKVRKLLHRHGFRYRVAPAAILGKPDIWMAKWNTAIFVNGCFWHMHDCDLFRLPKSRSEFWLKKLSRNKERDLEIIRKLNSAGVRVLTIWECSLKGANCIPEQLLVTLIRTFLSTKYYRACIDRRGLLIE</sequence>
<dbReference type="NCBIfam" id="TIGR00632">
    <property type="entry name" value="vsr"/>
    <property type="match status" value="1"/>
</dbReference>
<gene>
    <name evidence="7" type="ORF">TW71_04540</name>
</gene>
<protein>
    <submittedName>
        <fullName evidence="7">DNA glycosylase</fullName>
    </submittedName>
</protein>
<reference evidence="7" key="1">
    <citation type="journal article" date="2015" name="BMC Genomics">
        <title>Genome mining reveals unlocked bioactive potential of marine Gram-negative bacteria.</title>
        <authorList>
            <person name="Machado H."/>
            <person name="Sonnenschein E.C."/>
            <person name="Melchiorsen J."/>
            <person name="Gram L."/>
        </authorList>
    </citation>
    <scope>NUCLEOTIDE SEQUENCE</scope>
    <source>
        <strain evidence="7">S2052</strain>
    </source>
</reference>
<dbReference type="REBASE" id="454671">
    <property type="entry name" value="V.VcoS2052ORF18985P"/>
</dbReference>
<dbReference type="InterPro" id="IPR004603">
    <property type="entry name" value="DNA_mismatch_endonuc_vsr"/>
</dbReference>
<keyword evidence="5" id="KW-0234">DNA repair</keyword>
<keyword evidence="2" id="KW-0255">Endonuclease</keyword>
<dbReference type="SUPFAM" id="SSF52980">
    <property type="entry name" value="Restriction endonuclease-like"/>
    <property type="match status" value="1"/>
</dbReference>
<evidence type="ECO:0000256" key="6">
    <source>
        <dbReference type="ARBA" id="ARBA00029466"/>
    </source>
</evidence>
<dbReference type="AlphaFoldDB" id="A0A837GBK7"/>
<evidence type="ECO:0000256" key="4">
    <source>
        <dbReference type="ARBA" id="ARBA00022801"/>
    </source>
</evidence>
<keyword evidence="3" id="KW-0227">DNA damage</keyword>
<evidence type="ECO:0000256" key="5">
    <source>
        <dbReference type="ARBA" id="ARBA00023204"/>
    </source>
</evidence>
<dbReference type="CDD" id="cd00221">
    <property type="entry name" value="Vsr"/>
    <property type="match status" value="1"/>
</dbReference>
<keyword evidence="1" id="KW-0540">Nuclease</keyword>
<evidence type="ECO:0000256" key="2">
    <source>
        <dbReference type="ARBA" id="ARBA00022759"/>
    </source>
</evidence>
<dbReference type="Pfam" id="PF03852">
    <property type="entry name" value="Vsr"/>
    <property type="match status" value="1"/>
</dbReference>
<dbReference type="GO" id="GO:0016787">
    <property type="term" value="F:hydrolase activity"/>
    <property type="evidence" value="ECO:0007669"/>
    <property type="project" value="UniProtKB-KW"/>
</dbReference>
<comment type="similarity">
    <text evidence="6">Belongs to the Vsr family.</text>
</comment>
<comment type="caution">
    <text evidence="7">The sequence shown here is derived from an EMBL/GenBank/DDBJ whole genome shotgun (WGS) entry which is preliminary data.</text>
</comment>
<dbReference type="Gene3D" id="3.40.960.10">
    <property type="entry name" value="VSR Endonuclease"/>
    <property type="match status" value="1"/>
</dbReference>
<dbReference type="GO" id="GO:0006298">
    <property type="term" value="P:mismatch repair"/>
    <property type="evidence" value="ECO:0007669"/>
    <property type="project" value="InterPro"/>
</dbReference>
<dbReference type="EMBL" id="JXXR01000002">
    <property type="protein sequence ID" value="KJY77232.1"/>
    <property type="molecule type" value="Genomic_DNA"/>
</dbReference>
<organism evidence="7">
    <name type="scientific">Vibrio coralliilyticus</name>
    <dbReference type="NCBI Taxonomy" id="190893"/>
    <lineage>
        <taxon>Bacteria</taxon>
        <taxon>Pseudomonadati</taxon>
        <taxon>Pseudomonadota</taxon>
        <taxon>Gammaproteobacteria</taxon>
        <taxon>Vibrionales</taxon>
        <taxon>Vibrionaceae</taxon>
        <taxon>Vibrio</taxon>
    </lineage>
</organism>